<protein>
    <submittedName>
        <fullName evidence="3">ABC transporter</fullName>
    </submittedName>
</protein>
<keyword evidence="2" id="KW-0812">Transmembrane</keyword>
<reference evidence="3 4" key="1">
    <citation type="journal article" date="2019" name="Emerg. Microbes Infect.">
        <title>Comprehensive subspecies identification of 175 nontuberculous mycobacteria species based on 7547 genomic profiles.</title>
        <authorList>
            <person name="Matsumoto Y."/>
            <person name="Kinjo T."/>
            <person name="Motooka D."/>
            <person name="Nabeya D."/>
            <person name="Jung N."/>
            <person name="Uechi K."/>
            <person name="Horii T."/>
            <person name="Iida T."/>
            <person name="Fujita J."/>
            <person name="Nakamura S."/>
        </authorList>
    </citation>
    <scope>NUCLEOTIDE SEQUENCE [LARGE SCALE GENOMIC DNA]</scope>
    <source>
        <strain evidence="3 4">JCM 6367</strain>
    </source>
</reference>
<dbReference type="Proteomes" id="UP000466554">
    <property type="component" value="Chromosome"/>
</dbReference>
<dbReference type="Pfam" id="PF05661">
    <property type="entry name" value="DUF808"/>
    <property type="match status" value="1"/>
</dbReference>
<gene>
    <name evidence="3" type="ORF">MPRF_52950</name>
</gene>
<dbReference type="EMBL" id="AP022598">
    <property type="protein sequence ID" value="BBY78396.1"/>
    <property type="molecule type" value="Genomic_DNA"/>
</dbReference>
<feature type="transmembrane region" description="Helical" evidence="2">
    <location>
        <begin position="219"/>
        <end position="241"/>
    </location>
</feature>
<organism evidence="3 4">
    <name type="scientific">Mycolicibacterium parafortuitum</name>
    <name type="common">Mycobacterium parafortuitum</name>
    <dbReference type="NCBI Taxonomy" id="39692"/>
    <lineage>
        <taxon>Bacteria</taxon>
        <taxon>Bacillati</taxon>
        <taxon>Actinomycetota</taxon>
        <taxon>Actinomycetes</taxon>
        <taxon>Mycobacteriales</taxon>
        <taxon>Mycobacteriaceae</taxon>
        <taxon>Mycolicibacterium</taxon>
    </lineage>
</organism>
<dbReference type="PANTHER" id="PTHR30503:SF3">
    <property type="entry name" value="INNER MEMBRANE PROTEIN YEDI"/>
    <property type="match status" value="1"/>
</dbReference>
<dbReference type="GO" id="GO:0005886">
    <property type="term" value="C:plasma membrane"/>
    <property type="evidence" value="ECO:0007669"/>
    <property type="project" value="TreeGrafter"/>
</dbReference>
<proteinExistence type="predicted"/>
<keyword evidence="2" id="KW-1133">Transmembrane helix</keyword>
<dbReference type="AlphaFoldDB" id="A0A7I7UDV8"/>
<keyword evidence="2" id="KW-0472">Membrane</keyword>
<name>A0A7I7UDV8_MYCPF</name>
<dbReference type="InterPro" id="IPR008526">
    <property type="entry name" value="YedI"/>
</dbReference>
<sequence>MINLTVEEPSAFTRGPDAQTSRPQPGWDAVSPRYVVVPFGHDRRRESPMSGGLFALLDDVAMLARLAAASIDDIGAATGRATAKAAGVVIDDTAVTPQYVHGLAAERELPIIKRIAIGSLRNKIIFILPAALLLSQFLPVLLTPILMLGATYLCFEGAEKVFGMFSKGGHDAHAAPAAAGQDAEKFMVTGAIRTDFILSAEIMVIALNEVANQPFIPRLIILLIVALVITAAVYGVVAAIVKMDDIGLRLAQRSSAFVAKIGRGLVAGMPKLLSALSVIGTVAMLWVGGHILLVGTDELGWHGPYSLVHHAEELVHHVAGAGAILAWLVNTAASAVIGLVVGSIVAGIVHILPFGKKH</sequence>
<evidence type="ECO:0000313" key="3">
    <source>
        <dbReference type="EMBL" id="BBY78396.1"/>
    </source>
</evidence>
<dbReference type="PIRSF" id="PIRSF016660">
    <property type="entry name" value="YedI"/>
    <property type="match status" value="1"/>
</dbReference>
<evidence type="ECO:0000256" key="1">
    <source>
        <dbReference type="SAM" id="MobiDB-lite"/>
    </source>
</evidence>
<feature type="transmembrane region" description="Helical" evidence="2">
    <location>
        <begin position="324"/>
        <end position="352"/>
    </location>
</feature>
<accession>A0A7I7UDV8</accession>
<feature type="transmembrane region" description="Helical" evidence="2">
    <location>
        <begin position="124"/>
        <end position="147"/>
    </location>
</feature>
<evidence type="ECO:0000313" key="4">
    <source>
        <dbReference type="Proteomes" id="UP000466554"/>
    </source>
</evidence>
<evidence type="ECO:0000256" key="2">
    <source>
        <dbReference type="SAM" id="Phobius"/>
    </source>
</evidence>
<feature type="region of interest" description="Disordered" evidence="1">
    <location>
        <begin position="1"/>
        <end position="27"/>
    </location>
</feature>
<dbReference type="PANTHER" id="PTHR30503">
    <property type="entry name" value="INNER MEMBRANE PROTEIN YEDI"/>
    <property type="match status" value="1"/>
</dbReference>
<feature type="transmembrane region" description="Helical" evidence="2">
    <location>
        <begin position="272"/>
        <end position="293"/>
    </location>
</feature>